<dbReference type="SUPFAM" id="SSF52540">
    <property type="entry name" value="P-loop containing nucleoside triphosphate hydrolases"/>
    <property type="match status" value="1"/>
</dbReference>
<dbReference type="RefSeq" id="WP_023404550.1">
    <property type="nucleotide sequence ID" value="NZ_BAUJ01000036.1"/>
</dbReference>
<dbReference type="PROSITE" id="PS50893">
    <property type="entry name" value="ABC_TRANSPORTER_2"/>
    <property type="match status" value="1"/>
</dbReference>
<dbReference type="GO" id="GO:0015421">
    <property type="term" value="F:ABC-type oligopeptide transporter activity"/>
    <property type="evidence" value="ECO:0007669"/>
    <property type="project" value="TreeGrafter"/>
</dbReference>
<organism evidence="2 3">
    <name type="scientific">Vibrio halioticoli NBRC 102217</name>
    <dbReference type="NCBI Taxonomy" id="1219072"/>
    <lineage>
        <taxon>Bacteria</taxon>
        <taxon>Pseudomonadati</taxon>
        <taxon>Pseudomonadota</taxon>
        <taxon>Gammaproteobacteria</taxon>
        <taxon>Vibrionales</taxon>
        <taxon>Vibrionaceae</taxon>
        <taxon>Vibrio</taxon>
    </lineage>
</organism>
<comment type="caution">
    <text evidence="2">The sequence shown here is derived from an EMBL/GenBank/DDBJ whole genome shotgun (WGS) entry which is preliminary data.</text>
</comment>
<dbReference type="Pfam" id="PF00005">
    <property type="entry name" value="ABC_tran"/>
    <property type="match status" value="1"/>
</dbReference>
<keyword evidence="2" id="KW-0547">Nucleotide-binding</keyword>
<dbReference type="Gene3D" id="3.40.50.300">
    <property type="entry name" value="P-loop containing nucleotide triphosphate hydrolases"/>
    <property type="match status" value="1"/>
</dbReference>
<dbReference type="GO" id="GO:0005524">
    <property type="term" value="F:ATP binding"/>
    <property type="evidence" value="ECO:0007669"/>
    <property type="project" value="UniProtKB-KW"/>
</dbReference>
<dbReference type="InterPro" id="IPR003439">
    <property type="entry name" value="ABC_transporter-like_ATP-bd"/>
</dbReference>
<name>V5F4I0_9VIBR</name>
<reference evidence="2 3" key="1">
    <citation type="submission" date="2013-11" db="EMBL/GenBank/DDBJ databases">
        <title>Whole genome shotgun sequence of Vibrio halioticoli NBRC 102217.</title>
        <authorList>
            <person name="Isaki S."/>
            <person name="Kimura A."/>
            <person name="Ohji S."/>
            <person name="Hosoyama A."/>
            <person name="Fujita N."/>
            <person name="Hashimoto M."/>
            <person name="Hosoyama Y."/>
            <person name="Yamazoe A."/>
        </authorList>
    </citation>
    <scope>NUCLEOTIDE SEQUENCE [LARGE SCALE GENOMIC DNA]</scope>
    <source>
        <strain evidence="2 3">NBRC 102217</strain>
    </source>
</reference>
<dbReference type="InterPro" id="IPR027417">
    <property type="entry name" value="P-loop_NTPase"/>
</dbReference>
<proteinExistence type="predicted"/>
<evidence type="ECO:0000313" key="3">
    <source>
        <dbReference type="Proteomes" id="UP000017800"/>
    </source>
</evidence>
<dbReference type="OrthoDB" id="5288404at2"/>
<dbReference type="Proteomes" id="UP000017800">
    <property type="component" value="Unassembled WGS sequence"/>
</dbReference>
<dbReference type="AlphaFoldDB" id="V5F4I0"/>
<dbReference type="PANTHER" id="PTHR43394">
    <property type="entry name" value="ATP-DEPENDENT PERMEASE MDL1, MITOCHONDRIAL"/>
    <property type="match status" value="1"/>
</dbReference>
<dbReference type="PANTHER" id="PTHR43394:SF1">
    <property type="entry name" value="ATP-BINDING CASSETTE SUB-FAMILY B MEMBER 10, MITOCHONDRIAL"/>
    <property type="match status" value="1"/>
</dbReference>
<sequence>MASAEVAKEEVLELINIPEAKFSGKVKLDERLKSDVISFDGVKMPVASKLLSLDDIALPEKSLIQVTSDSLYFASEALSMMVGLEPPTEGEVRIGEHNIYDLEYDTYRDGVVLVSAWPNLFSGTLLENMTMFTPELEADAMQMADRLGLTATLAQLPSGYQTRIDESGTETFNKGTIKLIALVRSLVQDPAFLMLEQPFLSLDIPSAELVAQVLQEEKHQRSIFATGYLSPQSLQYDHILRIDATGEGKLLTNPAMNEQGNV</sequence>
<keyword evidence="3" id="KW-1185">Reference proteome</keyword>
<dbReference type="GO" id="GO:0016887">
    <property type="term" value="F:ATP hydrolysis activity"/>
    <property type="evidence" value="ECO:0007669"/>
    <property type="project" value="InterPro"/>
</dbReference>
<dbReference type="InterPro" id="IPR039421">
    <property type="entry name" value="Type_1_exporter"/>
</dbReference>
<gene>
    <name evidence="2" type="ORF">VHA01S_036_00040</name>
</gene>
<dbReference type="EMBL" id="BAUJ01000036">
    <property type="protein sequence ID" value="GAD90199.1"/>
    <property type="molecule type" value="Genomic_DNA"/>
</dbReference>
<protein>
    <submittedName>
        <fullName evidence="2">Putative ABC transporter ATP-binding protein</fullName>
    </submittedName>
</protein>
<evidence type="ECO:0000313" key="2">
    <source>
        <dbReference type="EMBL" id="GAD90199.1"/>
    </source>
</evidence>
<feature type="domain" description="ABC transporter" evidence="1">
    <location>
        <begin position="26"/>
        <end position="262"/>
    </location>
</feature>
<keyword evidence="2" id="KW-0067">ATP-binding</keyword>
<evidence type="ECO:0000259" key="1">
    <source>
        <dbReference type="PROSITE" id="PS50893"/>
    </source>
</evidence>
<dbReference type="eggNOG" id="COG2274">
    <property type="taxonomic scope" value="Bacteria"/>
</dbReference>
<accession>V5F4I0</accession>